<dbReference type="GO" id="GO:0003700">
    <property type="term" value="F:DNA-binding transcription factor activity"/>
    <property type="evidence" value="ECO:0007669"/>
    <property type="project" value="TreeGrafter"/>
</dbReference>
<dbReference type="CDD" id="cd01392">
    <property type="entry name" value="HTH_LacI"/>
    <property type="match status" value="1"/>
</dbReference>
<dbReference type="InterPro" id="IPR046335">
    <property type="entry name" value="LacI/GalR-like_sensor"/>
</dbReference>
<evidence type="ECO:0000256" key="1">
    <source>
        <dbReference type="ARBA" id="ARBA00023015"/>
    </source>
</evidence>
<dbReference type="Pfam" id="PF00356">
    <property type="entry name" value="LacI"/>
    <property type="match status" value="1"/>
</dbReference>
<dbReference type="PANTHER" id="PTHR30146">
    <property type="entry name" value="LACI-RELATED TRANSCRIPTIONAL REPRESSOR"/>
    <property type="match status" value="1"/>
</dbReference>
<dbReference type="AlphaFoldDB" id="A0A0F0GN90"/>
<dbReference type="PATRIC" id="fig|68170.10.peg.9193"/>
<evidence type="ECO:0000259" key="4">
    <source>
        <dbReference type="PROSITE" id="PS50932"/>
    </source>
</evidence>
<accession>A0A0F0GN90</accession>
<sequence>MDVARLAGVSQKTVSRVLNDEPYVSADVRRRVLDAAEQLGYRLNNAARALASGRTRSIGVVALGTALHGPASLLMGIERVARDTGYALRVVSTVEGDPTGVAGAVGSLLDQGVDGIVISEPIDDGPVPVKIDVPVLVLGAPPSFSAPLVLSVSVRAHDMARAATDHLLDLGHATVHHVAGPQRWFAAKDRLDGWRSALAARDAAEPPVFEGDWTPDSGYAAGRQLARTRGATAVFAANDDMAIGLIRALTETGLRVPEDVSVVGFDDVPVAAYVTPPLTTVRQPFDAVAGEGLSLLVHAIEKPGQALPATAGQPVDLIVRASTAPPRA</sequence>
<dbReference type="SUPFAM" id="SSF47413">
    <property type="entry name" value="lambda repressor-like DNA-binding domains"/>
    <property type="match status" value="1"/>
</dbReference>
<dbReference type="OrthoDB" id="9785139at2"/>
<dbReference type="Gene3D" id="3.40.50.2300">
    <property type="match status" value="2"/>
</dbReference>
<dbReference type="STRING" id="68170.GCA_000974445_08624"/>
<feature type="domain" description="HTH lacI-type" evidence="4">
    <location>
        <begin position="1"/>
        <end position="52"/>
    </location>
</feature>
<comment type="caution">
    <text evidence="5">The sequence shown here is derived from an EMBL/GenBank/DDBJ whole genome shotgun (WGS) entry which is preliminary data.</text>
</comment>
<reference evidence="5 6" key="1">
    <citation type="submission" date="2015-02" db="EMBL/GenBank/DDBJ databases">
        <authorList>
            <person name="Ju K.-S."/>
            <person name="Doroghazi J.R."/>
            <person name="Metcalf W."/>
        </authorList>
    </citation>
    <scope>NUCLEOTIDE SEQUENCE [LARGE SCALE GENOMIC DNA]</scope>
    <source>
        <strain evidence="5 6">NRRL B-16140</strain>
    </source>
</reference>
<keyword evidence="2" id="KW-0238">DNA-binding</keyword>
<dbReference type="EMBL" id="JYJG01000322">
    <property type="protein sequence ID" value="KJK42898.1"/>
    <property type="molecule type" value="Genomic_DNA"/>
</dbReference>
<dbReference type="InterPro" id="IPR028082">
    <property type="entry name" value="Peripla_BP_I"/>
</dbReference>
<keyword evidence="3" id="KW-0804">Transcription</keyword>
<evidence type="ECO:0000313" key="6">
    <source>
        <dbReference type="Proteomes" id="UP000033393"/>
    </source>
</evidence>
<keyword evidence="1" id="KW-0805">Transcription regulation</keyword>
<dbReference type="PROSITE" id="PS50932">
    <property type="entry name" value="HTH_LACI_2"/>
    <property type="match status" value="1"/>
</dbReference>
<evidence type="ECO:0000256" key="3">
    <source>
        <dbReference type="ARBA" id="ARBA00023163"/>
    </source>
</evidence>
<dbReference type="SMART" id="SM00354">
    <property type="entry name" value="HTH_LACI"/>
    <property type="match status" value="1"/>
</dbReference>
<keyword evidence="6" id="KW-1185">Reference proteome</keyword>
<gene>
    <name evidence="5" type="ORF">UK23_35260</name>
</gene>
<dbReference type="GO" id="GO:0000976">
    <property type="term" value="F:transcription cis-regulatory region binding"/>
    <property type="evidence" value="ECO:0007669"/>
    <property type="project" value="TreeGrafter"/>
</dbReference>
<name>A0A0F0GN90_LENAE</name>
<protein>
    <submittedName>
        <fullName evidence="5">Transcriptional regulator</fullName>
    </submittedName>
</protein>
<proteinExistence type="predicted"/>
<evidence type="ECO:0000256" key="2">
    <source>
        <dbReference type="ARBA" id="ARBA00023125"/>
    </source>
</evidence>
<dbReference type="SUPFAM" id="SSF53822">
    <property type="entry name" value="Periplasmic binding protein-like I"/>
    <property type="match status" value="1"/>
</dbReference>
<dbReference type="InterPro" id="IPR010982">
    <property type="entry name" value="Lambda_DNA-bd_dom_sf"/>
</dbReference>
<dbReference type="Pfam" id="PF13377">
    <property type="entry name" value="Peripla_BP_3"/>
    <property type="match status" value="1"/>
</dbReference>
<evidence type="ECO:0000313" key="5">
    <source>
        <dbReference type="EMBL" id="KJK42898.1"/>
    </source>
</evidence>
<dbReference type="Gene3D" id="1.10.260.40">
    <property type="entry name" value="lambda repressor-like DNA-binding domains"/>
    <property type="match status" value="1"/>
</dbReference>
<dbReference type="PANTHER" id="PTHR30146:SF109">
    <property type="entry name" value="HTH-TYPE TRANSCRIPTIONAL REGULATOR GALS"/>
    <property type="match status" value="1"/>
</dbReference>
<dbReference type="InterPro" id="IPR000843">
    <property type="entry name" value="HTH_LacI"/>
</dbReference>
<dbReference type="CDD" id="cd01574">
    <property type="entry name" value="PBP1_LacI"/>
    <property type="match status" value="1"/>
</dbReference>
<organism evidence="5 6">
    <name type="scientific">Lentzea aerocolonigenes</name>
    <name type="common">Lechevalieria aerocolonigenes</name>
    <name type="synonym">Saccharothrix aerocolonigenes</name>
    <dbReference type="NCBI Taxonomy" id="68170"/>
    <lineage>
        <taxon>Bacteria</taxon>
        <taxon>Bacillati</taxon>
        <taxon>Actinomycetota</taxon>
        <taxon>Actinomycetes</taxon>
        <taxon>Pseudonocardiales</taxon>
        <taxon>Pseudonocardiaceae</taxon>
        <taxon>Lentzea</taxon>
    </lineage>
</organism>
<dbReference type="Proteomes" id="UP000033393">
    <property type="component" value="Unassembled WGS sequence"/>
</dbReference>